<reference evidence="2 3" key="1">
    <citation type="journal article" date="2007" name="Nature">
        <title>Evolution of genes and genomes on the Drosophila phylogeny.</title>
        <authorList>
            <consortium name="Drosophila 12 Genomes Consortium"/>
            <person name="Clark A.G."/>
            <person name="Eisen M.B."/>
            <person name="Smith D.R."/>
            <person name="Bergman C.M."/>
            <person name="Oliver B."/>
            <person name="Markow T.A."/>
            <person name="Kaufman T.C."/>
            <person name="Kellis M."/>
            <person name="Gelbart W."/>
            <person name="Iyer V.N."/>
            <person name="Pollard D.A."/>
            <person name="Sackton T.B."/>
            <person name="Larracuente A.M."/>
            <person name="Singh N.D."/>
            <person name="Abad J.P."/>
            <person name="Abt D.N."/>
            <person name="Adryan B."/>
            <person name="Aguade M."/>
            <person name="Akashi H."/>
            <person name="Anderson W.W."/>
            <person name="Aquadro C.F."/>
            <person name="Ardell D.H."/>
            <person name="Arguello R."/>
            <person name="Artieri C.G."/>
            <person name="Barbash D.A."/>
            <person name="Barker D."/>
            <person name="Barsanti P."/>
            <person name="Batterham P."/>
            <person name="Batzoglou S."/>
            <person name="Begun D."/>
            <person name="Bhutkar A."/>
            <person name="Blanco E."/>
            <person name="Bosak S.A."/>
            <person name="Bradley R.K."/>
            <person name="Brand A.D."/>
            <person name="Brent M.R."/>
            <person name="Brooks A.N."/>
            <person name="Brown R.H."/>
            <person name="Butlin R.K."/>
            <person name="Caggese C."/>
            <person name="Calvi B.R."/>
            <person name="Bernardo de Carvalho A."/>
            <person name="Caspi A."/>
            <person name="Castrezana S."/>
            <person name="Celniker S.E."/>
            <person name="Chang J.L."/>
            <person name="Chapple C."/>
            <person name="Chatterji S."/>
            <person name="Chinwalla A."/>
            <person name="Civetta A."/>
            <person name="Clifton S.W."/>
            <person name="Comeron J.M."/>
            <person name="Costello J.C."/>
            <person name="Coyne J.A."/>
            <person name="Daub J."/>
            <person name="David R.G."/>
            <person name="Delcher A.L."/>
            <person name="Delehaunty K."/>
            <person name="Do C.B."/>
            <person name="Ebling H."/>
            <person name="Edwards K."/>
            <person name="Eickbush T."/>
            <person name="Evans J.D."/>
            <person name="Filipski A."/>
            <person name="Findeiss S."/>
            <person name="Freyhult E."/>
            <person name="Fulton L."/>
            <person name="Fulton R."/>
            <person name="Garcia A.C."/>
            <person name="Gardiner A."/>
            <person name="Garfield D.A."/>
            <person name="Garvin B.E."/>
            <person name="Gibson G."/>
            <person name="Gilbert D."/>
            <person name="Gnerre S."/>
            <person name="Godfrey J."/>
            <person name="Good R."/>
            <person name="Gotea V."/>
            <person name="Gravely B."/>
            <person name="Greenberg A.J."/>
            <person name="Griffiths-Jones S."/>
            <person name="Gross S."/>
            <person name="Guigo R."/>
            <person name="Gustafson E.A."/>
            <person name="Haerty W."/>
            <person name="Hahn M.W."/>
            <person name="Halligan D.L."/>
            <person name="Halpern A.L."/>
            <person name="Halter G.M."/>
            <person name="Han M.V."/>
            <person name="Heger A."/>
            <person name="Hillier L."/>
            <person name="Hinrichs A.S."/>
            <person name="Holmes I."/>
            <person name="Hoskins R.A."/>
            <person name="Hubisz M.J."/>
            <person name="Hultmark D."/>
            <person name="Huntley M.A."/>
            <person name="Jaffe D.B."/>
            <person name="Jagadeeshan S."/>
            <person name="Jeck W.R."/>
            <person name="Johnson J."/>
            <person name="Jones C.D."/>
            <person name="Jordan W.C."/>
            <person name="Karpen G.H."/>
            <person name="Kataoka E."/>
            <person name="Keightley P.D."/>
            <person name="Kheradpour P."/>
            <person name="Kirkness E.F."/>
            <person name="Koerich L.B."/>
            <person name="Kristiansen K."/>
            <person name="Kudrna D."/>
            <person name="Kulathinal R.J."/>
            <person name="Kumar S."/>
            <person name="Kwok R."/>
            <person name="Lander E."/>
            <person name="Langley C.H."/>
            <person name="Lapoint R."/>
            <person name="Lazzaro B.P."/>
            <person name="Lee S.J."/>
            <person name="Levesque L."/>
            <person name="Li R."/>
            <person name="Lin C.F."/>
            <person name="Lin M.F."/>
            <person name="Lindblad-Toh K."/>
            <person name="Llopart A."/>
            <person name="Long M."/>
            <person name="Low L."/>
            <person name="Lozovsky E."/>
            <person name="Lu J."/>
            <person name="Luo M."/>
            <person name="Machado C.A."/>
            <person name="Makalowski W."/>
            <person name="Marzo M."/>
            <person name="Matsuda M."/>
            <person name="Matzkin L."/>
            <person name="McAllister B."/>
            <person name="McBride C.S."/>
            <person name="McKernan B."/>
            <person name="McKernan K."/>
            <person name="Mendez-Lago M."/>
            <person name="Minx P."/>
            <person name="Mollenhauer M.U."/>
            <person name="Montooth K."/>
            <person name="Mount S.M."/>
            <person name="Mu X."/>
            <person name="Myers E."/>
            <person name="Negre B."/>
            <person name="Newfeld S."/>
            <person name="Nielsen R."/>
            <person name="Noor M.A."/>
            <person name="O'Grady P."/>
            <person name="Pachter L."/>
            <person name="Papaceit M."/>
            <person name="Parisi M.J."/>
            <person name="Parisi M."/>
            <person name="Parts L."/>
            <person name="Pedersen J.S."/>
            <person name="Pesole G."/>
            <person name="Phillippy A.M."/>
            <person name="Ponting C.P."/>
            <person name="Pop M."/>
            <person name="Porcelli D."/>
            <person name="Powell J.R."/>
            <person name="Prohaska S."/>
            <person name="Pruitt K."/>
            <person name="Puig M."/>
            <person name="Quesneville H."/>
            <person name="Ram K.R."/>
            <person name="Rand D."/>
            <person name="Rasmussen M.D."/>
            <person name="Reed L.K."/>
            <person name="Reenan R."/>
            <person name="Reily A."/>
            <person name="Remington K.A."/>
            <person name="Rieger T.T."/>
            <person name="Ritchie M.G."/>
            <person name="Robin C."/>
            <person name="Rogers Y.H."/>
            <person name="Rohde C."/>
            <person name="Rozas J."/>
            <person name="Rubenfield M.J."/>
            <person name="Ruiz A."/>
            <person name="Russo S."/>
            <person name="Salzberg S.L."/>
            <person name="Sanchez-Gracia A."/>
            <person name="Saranga D.J."/>
            <person name="Sato H."/>
            <person name="Schaeffer S.W."/>
            <person name="Schatz M.C."/>
            <person name="Schlenke T."/>
            <person name="Schwartz R."/>
            <person name="Segarra C."/>
            <person name="Singh R.S."/>
            <person name="Sirot L."/>
            <person name="Sirota M."/>
            <person name="Sisneros N.B."/>
            <person name="Smith C.D."/>
            <person name="Smith T.F."/>
            <person name="Spieth J."/>
            <person name="Stage D.E."/>
            <person name="Stark A."/>
            <person name="Stephan W."/>
            <person name="Strausberg R.L."/>
            <person name="Strempel S."/>
            <person name="Sturgill D."/>
            <person name="Sutton G."/>
            <person name="Sutton G.G."/>
            <person name="Tao W."/>
            <person name="Teichmann S."/>
            <person name="Tobari Y.N."/>
            <person name="Tomimura Y."/>
            <person name="Tsolas J.M."/>
            <person name="Valente V.L."/>
            <person name="Venter E."/>
            <person name="Venter J.C."/>
            <person name="Vicario S."/>
            <person name="Vieira F.G."/>
            <person name="Vilella A.J."/>
            <person name="Villasante A."/>
            <person name="Walenz B."/>
            <person name="Wang J."/>
            <person name="Wasserman M."/>
            <person name="Watts T."/>
            <person name="Wilson D."/>
            <person name="Wilson R.K."/>
            <person name="Wing R.A."/>
            <person name="Wolfner M.F."/>
            <person name="Wong A."/>
            <person name="Wong G.K."/>
            <person name="Wu C.I."/>
            <person name="Wu G."/>
            <person name="Yamamoto D."/>
            <person name="Yang H.P."/>
            <person name="Yang S.P."/>
            <person name="Yorke J.A."/>
            <person name="Yoshida K."/>
            <person name="Zdobnov E."/>
            <person name="Zhang P."/>
            <person name="Zhang Y."/>
            <person name="Zimin A.V."/>
            <person name="Baldwin J."/>
            <person name="Abdouelleil A."/>
            <person name="Abdulkadir J."/>
            <person name="Abebe A."/>
            <person name="Abera B."/>
            <person name="Abreu J."/>
            <person name="Acer S.C."/>
            <person name="Aftuck L."/>
            <person name="Alexander A."/>
            <person name="An P."/>
            <person name="Anderson E."/>
            <person name="Anderson S."/>
            <person name="Arachi H."/>
            <person name="Azer M."/>
            <person name="Bachantsang P."/>
            <person name="Barry A."/>
            <person name="Bayul T."/>
            <person name="Berlin A."/>
            <person name="Bessette D."/>
            <person name="Bloom T."/>
            <person name="Blye J."/>
            <person name="Boguslavskiy L."/>
            <person name="Bonnet C."/>
            <person name="Boukhgalter B."/>
            <person name="Bourzgui I."/>
            <person name="Brown A."/>
            <person name="Cahill P."/>
            <person name="Channer S."/>
            <person name="Cheshatsang Y."/>
            <person name="Chuda L."/>
            <person name="Citroen M."/>
            <person name="Collymore A."/>
            <person name="Cooke P."/>
            <person name="Costello M."/>
            <person name="D'Aco K."/>
            <person name="Daza R."/>
            <person name="De Haan G."/>
            <person name="DeGray S."/>
            <person name="DeMaso C."/>
            <person name="Dhargay N."/>
            <person name="Dooley K."/>
            <person name="Dooley E."/>
            <person name="Doricent M."/>
            <person name="Dorje P."/>
            <person name="Dorjee K."/>
            <person name="Dupes A."/>
            <person name="Elong R."/>
            <person name="Falk J."/>
            <person name="Farina A."/>
            <person name="Faro S."/>
            <person name="Ferguson D."/>
            <person name="Fisher S."/>
            <person name="Foley C.D."/>
            <person name="Franke A."/>
            <person name="Friedrich D."/>
            <person name="Gadbois L."/>
            <person name="Gearin G."/>
            <person name="Gearin C.R."/>
            <person name="Giannoukos G."/>
            <person name="Goode T."/>
            <person name="Graham J."/>
            <person name="Grandbois E."/>
            <person name="Grewal S."/>
            <person name="Gyaltsen K."/>
            <person name="Hafez N."/>
            <person name="Hagos B."/>
            <person name="Hall J."/>
            <person name="Henson C."/>
            <person name="Hollinger A."/>
            <person name="Honan T."/>
            <person name="Huard M.D."/>
            <person name="Hughes L."/>
            <person name="Hurhula B."/>
            <person name="Husby M.E."/>
            <person name="Kamat A."/>
            <person name="Kanga B."/>
            <person name="Kashin S."/>
            <person name="Khazanovich D."/>
            <person name="Kisner P."/>
            <person name="Lance K."/>
            <person name="Lara M."/>
            <person name="Lee W."/>
            <person name="Lennon N."/>
            <person name="Letendre F."/>
            <person name="LeVine R."/>
            <person name="Lipovsky A."/>
            <person name="Liu X."/>
            <person name="Liu J."/>
            <person name="Liu S."/>
            <person name="Lokyitsang T."/>
            <person name="Lokyitsang Y."/>
            <person name="Lubonja R."/>
            <person name="Lui A."/>
            <person name="MacDonald P."/>
            <person name="Magnisalis V."/>
            <person name="Maru K."/>
            <person name="Matthews C."/>
            <person name="McCusker W."/>
            <person name="McDonough S."/>
            <person name="Mehta T."/>
            <person name="Meldrim J."/>
            <person name="Meneus L."/>
            <person name="Mihai O."/>
            <person name="Mihalev A."/>
            <person name="Mihova T."/>
            <person name="Mittelman R."/>
            <person name="Mlenga V."/>
            <person name="Montmayeur A."/>
            <person name="Mulrain L."/>
            <person name="Navidi A."/>
            <person name="Naylor J."/>
            <person name="Negash T."/>
            <person name="Nguyen T."/>
            <person name="Nguyen N."/>
            <person name="Nicol R."/>
            <person name="Norbu C."/>
            <person name="Norbu N."/>
            <person name="Novod N."/>
            <person name="O'Neill B."/>
            <person name="Osman S."/>
            <person name="Markiewicz E."/>
            <person name="Oyono O.L."/>
            <person name="Patti C."/>
            <person name="Phunkhang P."/>
            <person name="Pierre F."/>
            <person name="Priest M."/>
            <person name="Raghuraman S."/>
            <person name="Rege F."/>
            <person name="Reyes R."/>
            <person name="Rise C."/>
            <person name="Rogov P."/>
            <person name="Ross K."/>
            <person name="Ryan E."/>
            <person name="Settipalli S."/>
            <person name="Shea T."/>
            <person name="Sherpa N."/>
            <person name="Shi L."/>
            <person name="Shih D."/>
            <person name="Sparrow T."/>
            <person name="Spaulding J."/>
            <person name="Stalker J."/>
            <person name="Stange-Thomann N."/>
            <person name="Stavropoulos S."/>
            <person name="Stone C."/>
            <person name="Strader C."/>
            <person name="Tesfaye S."/>
            <person name="Thomson T."/>
            <person name="Thoulutsang Y."/>
            <person name="Thoulutsang D."/>
            <person name="Topham K."/>
            <person name="Topping I."/>
            <person name="Tsamla T."/>
            <person name="Vassiliev H."/>
            <person name="Vo A."/>
            <person name="Wangchuk T."/>
            <person name="Wangdi T."/>
            <person name="Weiand M."/>
            <person name="Wilkinson J."/>
            <person name="Wilson A."/>
            <person name="Yadav S."/>
            <person name="Young G."/>
            <person name="Yu Q."/>
            <person name="Zembek L."/>
            <person name="Zhong D."/>
            <person name="Zimmer A."/>
            <person name="Zwirko Z."/>
            <person name="Jaffe D.B."/>
            <person name="Alvarez P."/>
            <person name="Brockman W."/>
            <person name="Butler J."/>
            <person name="Chin C."/>
            <person name="Gnerre S."/>
            <person name="Grabherr M."/>
            <person name="Kleber M."/>
            <person name="Mauceli E."/>
            <person name="MacCallum I."/>
        </authorList>
    </citation>
    <scope>NUCLEOTIDE SEQUENCE [LARGE SCALE GENOMIC DNA]</scope>
    <source>
        <strain evidence="3">Tucson 14030-0811.24</strain>
    </source>
</reference>
<dbReference type="PANTHER" id="PTHR23182">
    <property type="entry name" value="BREAKPOINT CLUSTER REGION PROTEIN BCR"/>
    <property type="match status" value="1"/>
</dbReference>
<dbReference type="InParanoid" id="A0A0Q9WX76"/>
<dbReference type="PANTHER" id="PTHR23182:SF1">
    <property type="entry name" value="RHO GTPASE ACTIVATING PROTEIN AT 1A, ISOFORM E"/>
    <property type="match status" value="1"/>
</dbReference>
<feature type="region of interest" description="Disordered" evidence="1">
    <location>
        <begin position="80"/>
        <end position="188"/>
    </location>
</feature>
<evidence type="ECO:0000313" key="2">
    <source>
        <dbReference type="EMBL" id="KRG00373.1"/>
    </source>
</evidence>
<dbReference type="GO" id="GO:0016020">
    <property type="term" value="C:membrane"/>
    <property type="evidence" value="ECO:0007669"/>
    <property type="project" value="TreeGrafter"/>
</dbReference>
<dbReference type="Gene3D" id="4.10.280.30">
    <property type="entry name" value="Bcr-Abl oncoprotein oligomerisation domain"/>
    <property type="match status" value="1"/>
</dbReference>
<organism evidence="2 3">
    <name type="scientific">Drosophila willistoni</name>
    <name type="common">Fruit fly</name>
    <dbReference type="NCBI Taxonomy" id="7260"/>
    <lineage>
        <taxon>Eukaryota</taxon>
        <taxon>Metazoa</taxon>
        <taxon>Ecdysozoa</taxon>
        <taxon>Arthropoda</taxon>
        <taxon>Hexapoda</taxon>
        <taxon>Insecta</taxon>
        <taxon>Pterygota</taxon>
        <taxon>Neoptera</taxon>
        <taxon>Endopterygota</taxon>
        <taxon>Diptera</taxon>
        <taxon>Brachycera</taxon>
        <taxon>Muscomorpha</taxon>
        <taxon>Ephydroidea</taxon>
        <taxon>Drosophilidae</taxon>
        <taxon>Drosophila</taxon>
        <taxon>Sophophora</taxon>
    </lineage>
</organism>
<dbReference type="InterPro" id="IPR037769">
    <property type="entry name" value="Abr/Bcr"/>
</dbReference>
<sequence length="188" mass="20513">MSVFDDFQRLWMQRFPQSSLSDAWEQDVRASLERHKLKITELSKELEQETLYVEYLERLLSDVEKYRESGGDPSTLFEAAATASASSAPSSNGSVDKEIKSSLNLREASVSTGSSNASNKDKDRLSLNTDNKYNNNTHTKNASASGGGGGGLKSAPPTVKPSTELSFEHDYLKDKENEKDAGGQGVKG</sequence>
<feature type="compositionally biased region" description="Polar residues" evidence="1">
    <location>
        <begin position="101"/>
        <end position="118"/>
    </location>
</feature>
<feature type="compositionally biased region" description="Low complexity" evidence="1">
    <location>
        <begin position="80"/>
        <end position="94"/>
    </location>
</feature>
<dbReference type="GO" id="GO:0005096">
    <property type="term" value="F:GTPase activator activity"/>
    <property type="evidence" value="ECO:0007669"/>
    <property type="project" value="InterPro"/>
</dbReference>
<keyword evidence="3" id="KW-1185">Reference proteome</keyword>
<gene>
    <name evidence="2" type="primary">Dwil\GK28336</name>
    <name evidence="2" type="ORF">Dwil_GK28336</name>
</gene>
<feature type="compositionally biased region" description="Polar residues" evidence="1">
    <location>
        <begin position="126"/>
        <end position="144"/>
    </location>
</feature>
<accession>A0A0Q9WX76</accession>
<dbReference type="InterPro" id="IPR036481">
    <property type="entry name" value="Bcr-Abl_oncoprot_oligo_sf"/>
</dbReference>
<dbReference type="STRING" id="7260.A0A0Q9WX76"/>
<name>A0A0Q9WX76_DROWI</name>
<evidence type="ECO:0000313" key="3">
    <source>
        <dbReference type="Proteomes" id="UP000007798"/>
    </source>
</evidence>
<feature type="compositionally biased region" description="Basic and acidic residues" evidence="1">
    <location>
        <begin position="166"/>
        <end position="181"/>
    </location>
</feature>
<dbReference type="EMBL" id="CH964291">
    <property type="protein sequence ID" value="KRG00373.1"/>
    <property type="molecule type" value="Genomic_DNA"/>
</dbReference>
<dbReference type="AlphaFoldDB" id="A0A0Q9WX76"/>
<dbReference type="OrthoDB" id="2155291at2759"/>
<evidence type="ECO:0008006" key="4">
    <source>
        <dbReference type="Google" id="ProtNLM"/>
    </source>
</evidence>
<evidence type="ECO:0000256" key="1">
    <source>
        <dbReference type="SAM" id="MobiDB-lite"/>
    </source>
</evidence>
<protein>
    <recommendedName>
        <fullName evidence="4">Bcr-Abl oncoprotein oligomerisation domain-containing protein</fullName>
    </recommendedName>
</protein>
<proteinExistence type="predicted"/>
<dbReference type="Proteomes" id="UP000007798">
    <property type="component" value="Unassembled WGS sequence"/>
</dbReference>